<evidence type="ECO:0000256" key="5">
    <source>
        <dbReference type="ARBA" id="ARBA00023163"/>
    </source>
</evidence>
<keyword evidence="5" id="KW-0804">Transcription</keyword>
<sequence>MSLILVIEDETQILSNLQEILELADFNVITAVDGTTGLQLAKNKNPDLIICDIMIPGINGYEVLQKLRQEPKCADIPLIFLTARANRSDLRQGMCLGADDYITKPFEPLEILQAVKARLQKRLIPGQAYLKEARKSARLQKEIKTNQLELQNSNELAQVRESLLRKVSIDLSNPVSNINMAICMLKEAKTEKQRERYLSILQQECRREIEILNEIDSLRELLSAENTKLLRDYKLLEIN</sequence>
<comment type="caution">
    <text evidence="8">The sequence shown here is derived from an EMBL/GenBank/DDBJ whole genome shotgun (WGS) entry which is preliminary data.</text>
</comment>
<organism evidence="8 9">
    <name type="scientific">Dolichospermum planctonicum</name>
    <dbReference type="NCBI Taxonomy" id="136072"/>
    <lineage>
        <taxon>Bacteria</taxon>
        <taxon>Bacillati</taxon>
        <taxon>Cyanobacteriota</taxon>
        <taxon>Cyanophyceae</taxon>
        <taxon>Nostocales</taxon>
        <taxon>Aphanizomenonaceae</taxon>
        <taxon>Dolichospermum</taxon>
    </lineage>
</organism>
<accession>A0A480AKA3</accession>
<evidence type="ECO:0000256" key="4">
    <source>
        <dbReference type="ARBA" id="ARBA00023125"/>
    </source>
</evidence>
<feature type="modified residue" description="4-aspartylphosphate" evidence="6">
    <location>
        <position position="52"/>
    </location>
</feature>
<dbReference type="CDD" id="cd17574">
    <property type="entry name" value="REC_OmpR"/>
    <property type="match status" value="1"/>
</dbReference>
<dbReference type="AlphaFoldDB" id="A0A480AKA3"/>
<dbReference type="GO" id="GO:0032993">
    <property type="term" value="C:protein-DNA complex"/>
    <property type="evidence" value="ECO:0007669"/>
    <property type="project" value="TreeGrafter"/>
</dbReference>
<evidence type="ECO:0000259" key="7">
    <source>
        <dbReference type="PROSITE" id="PS50110"/>
    </source>
</evidence>
<dbReference type="EMBL" id="BJCF01000021">
    <property type="protein sequence ID" value="GCL42474.1"/>
    <property type="molecule type" value="Genomic_DNA"/>
</dbReference>
<evidence type="ECO:0000256" key="2">
    <source>
        <dbReference type="ARBA" id="ARBA00023012"/>
    </source>
</evidence>
<dbReference type="SUPFAM" id="SSF52172">
    <property type="entry name" value="CheY-like"/>
    <property type="match status" value="1"/>
</dbReference>
<dbReference type="Gene3D" id="1.10.287.130">
    <property type="match status" value="1"/>
</dbReference>
<gene>
    <name evidence="8" type="ORF">NIES80_21790</name>
</gene>
<dbReference type="PANTHER" id="PTHR48111">
    <property type="entry name" value="REGULATOR OF RPOS"/>
    <property type="match status" value="1"/>
</dbReference>
<dbReference type="Pfam" id="PF00072">
    <property type="entry name" value="Response_reg"/>
    <property type="match status" value="1"/>
</dbReference>
<dbReference type="InterPro" id="IPR011006">
    <property type="entry name" value="CheY-like_superfamily"/>
</dbReference>
<dbReference type="GO" id="GO:0006355">
    <property type="term" value="P:regulation of DNA-templated transcription"/>
    <property type="evidence" value="ECO:0007669"/>
    <property type="project" value="TreeGrafter"/>
</dbReference>
<dbReference type="Proteomes" id="UP000299367">
    <property type="component" value="Unassembled WGS sequence"/>
</dbReference>
<dbReference type="SMART" id="SM00448">
    <property type="entry name" value="REC"/>
    <property type="match status" value="1"/>
</dbReference>
<dbReference type="GO" id="GO:0000156">
    <property type="term" value="F:phosphorelay response regulator activity"/>
    <property type="evidence" value="ECO:0007669"/>
    <property type="project" value="TreeGrafter"/>
</dbReference>
<proteinExistence type="predicted"/>
<dbReference type="GO" id="GO:0000976">
    <property type="term" value="F:transcription cis-regulatory region binding"/>
    <property type="evidence" value="ECO:0007669"/>
    <property type="project" value="TreeGrafter"/>
</dbReference>
<evidence type="ECO:0000256" key="6">
    <source>
        <dbReference type="PROSITE-ProRule" id="PRU00169"/>
    </source>
</evidence>
<reference evidence="9" key="1">
    <citation type="submission" date="2019-02" db="EMBL/GenBank/DDBJ databases">
        <title>Draft genome sequence of Dolichospermum planctonicum NIES-80.</title>
        <authorList>
            <person name="Yamaguchi H."/>
            <person name="Suzuki S."/>
            <person name="Kawachi M."/>
        </authorList>
    </citation>
    <scope>NUCLEOTIDE SEQUENCE [LARGE SCALE GENOMIC DNA]</scope>
    <source>
        <strain evidence="9">NIES-80</strain>
    </source>
</reference>
<dbReference type="InterPro" id="IPR001789">
    <property type="entry name" value="Sig_transdc_resp-reg_receiver"/>
</dbReference>
<evidence type="ECO:0000313" key="9">
    <source>
        <dbReference type="Proteomes" id="UP000299367"/>
    </source>
</evidence>
<dbReference type="PANTHER" id="PTHR48111:SF4">
    <property type="entry name" value="DNA-BINDING DUAL TRANSCRIPTIONAL REGULATOR OMPR"/>
    <property type="match status" value="1"/>
</dbReference>
<keyword evidence="3" id="KW-0805">Transcription regulation</keyword>
<dbReference type="Gene3D" id="3.40.50.2300">
    <property type="match status" value="1"/>
</dbReference>
<evidence type="ECO:0000313" key="8">
    <source>
        <dbReference type="EMBL" id="GCL42474.1"/>
    </source>
</evidence>
<keyword evidence="1 6" id="KW-0597">Phosphoprotein</keyword>
<protein>
    <submittedName>
        <fullName evidence="8">Putative diguanylate phosphodiesterase (EAL domain) with Response Regulator Receiver modulation</fullName>
    </submittedName>
</protein>
<keyword evidence="4" id="KW-0238">DNA-binding</keyword>
<dbReference type="PROSITE" id="PS50110">
    <property type="entry name" value="RESPONSE_REGULATORY"/>
    <property type="match status" value="1"/>
</dbReference>
<dbReference type="OrthoDB" id="508510at2"/>
<dbReference type="GO" id="GO:0005829">
    <property type="term" value="C:cytosol"/>
    <property type="evidence" value="ECO:0007669"/>
    <property type="project" value="TreeGrafter"/>
</dbReference>
<keyword evidence="2" id="KW-0902">Two-component regulatory system</keyword>
<evidence type="ECO:0000256" key="3">
    <source>
        <dbReference type="ARBA" id="ARBA00023015"/>
    </source>
</evidence>
<feature type="domain" description="Response regulatory" evidence="7">
    <location>
        <begin position="3"/>
        <end position="119"/>
    </location>
</feature>
<dbReference type="FunFam" id="3.40.50.2300:FF:000001">
    <property type="entry name" value="DNA-binding response regulator PhoB"/>
    <property type="match status" value="1"/>
</dbReference>
<name>A0A480AKA3_9CYAN</name>
<dbReference type="InterPro" id="IPR039420">
    <property type="entry name" value="WalR-like"/>
</dbReference>
<dbReference type="RefSeq" id="WP_137908081.1">
    <property type="nucleotide sequence ID" value="NZ_BJCF01000021.1"/>
</dbReference>
<evidence type="ECO:0000256" key="1">
    <source>
        <dbReference type="ARBA" id="ARBA00022553"/>
    </source>
</evidence>